<proteinExistence type="predicted"/>
<gene>
    <name evidence="1" type="ORF">A245_29166</name>
</gene>
<name>A0A656JSI6_PSESF</name>
<evidence type="ECO:0000313" key="1">
    <source>
        <dbReference type="EMBL" id="EPN49129.1"/>
    </source>
</evidence>
<dbReference type="EMBL" id="AOKF01002502">
    <property type="protein sequence ID" value="EPN49129.1"/>
    <property type="molecule type" value="Genomic_DNA"/>
</dbReference>
<dbReference type="AlphaFoldDB" id="A0A656JSI6"/>
<accession>A0A656JSI6</accession>
<comment type="caution">
    <text evidence="1">The sequence shown here is derived from an EMBL/GenBank/DDBJ whole genome shotgun (WGS) entry which is preliminary data.</text>
</comment>
<evidence type="ECO:0000313" key="2">
    <source>
        <dbReference type="Proteomes" id="UP000018849"/>
    </source>
</evidence>
<reference evidence="1 2" key="1">
    <citation type="journal article" date="2013" name="PLoS Pathog.">
        <title>Genomic analysis of the Kiwifruit pathogen Pseudomonas syringae pv. actinidiae provides insight into the origins of an emergent plant disease.</title>
        <authorList>
            <person name="McCann H.C."/>
            <person name="Rikkerink E.H."/>
            <person name="Bertels F."/>
            <person name="Fiers M."/>
            <person name="Lu A."/>
            <person name="Rees-George J."/>
            <person name="Andersen M.T."/>
            <person name="Gleave A.P."/>
            <person name="Haubold B."/>
            <person name="Wohlers M.W."/>
            <person name="Guttman D.S."/>
            <person name="Wang P.W."/>
            <person name="Straub C."/>
            <person name="Vanneste J.L."/>
            <person name="Rainey P.B."/>
            <person name="Templeton M.D."/>
        </authorList>
    </citation>
    <scope>NUCLEOTIDE SEQUENCE [LARGE SCALE GENOMIC DNA]</scope>
    <source>
        <strain evidence="1 2">ICMP 19096</strain>
    </source>
</reference>
<dbReference type="Proteomes" id="UP000018849">
    <property type="component" value="Unassembled WGS sequence"/>
</dbReference>
<sequence length="149" mass="16841">MGIKQRNRQAAGQAQQDFEVFAARMHHFDDIGVFEQRRQRCPVVDQQRINQPGALPVANLQQRCDGVKRVDPHKLGVERDKRQRLPLCAMPGEAVVVANPVNIDGHTALPSTMARSIYRDGRLSRACRPGLAHLHANDWQPRGIARQKR</sequence>
<organism evidence="1 2">
    <name type="scientific">Pseudomonas syringae pv. actinidiae ICMP 19096</name>
    <dbReference type="NCBI Taxonomy" id="1194405"/>
    <lineage>
        <taxon>Bacteria</taxon>
        <taxon>Pseudomonadati</taxon>
        <taxon>Pseudomonadota</taxon>
        <taxon>Gammaproteobacteria</taxon>
        <taxon>Pseudomonadales</taxon>
        <taxon>Pseudomonadaceae</taxon>
        <taxon>Pseudomonas</taxon>
        <taxon>Pseudomonas syringae</taxon>
    </lineage>
</organism>
<protein>
    <submittedName>
        <fullName evidence="1">Uncharacterized protein</fullName>
    </submittedName>
</protein>